<evidence type="ECO:0000313" key="4">
    <source>
        <dbReference type="Proteomes" id="UP000515811"/>
    </source>
</evidence>
<evidence type="ECO:0000313" key="3">
    <source>
        <dbReference type="EMBL" id="QNN56154.1"/>
    </source>
</evidence>
<sequence length="152" mass="16483">MNVSSQADRASGADAQPPSPAAVHGDVAATRWLAVGSLLGLIALSLAWELWLAPLRPGGSWLALKALPLCIPLAGLLKRRMYTYRWVSLVVWLYFTEGVVRAWSDRPPGQWLAMIEIALCLLLFTACALHVRLRQRAALATVAARTTGSAPR</sequence>
<evidence type="ECO:0000256" key="2">
    <source>
        <dbReference type="SAM" id="Phobius"/>
    </source>
</evidence>
<evidence type="ECO:0000256" key="1">
    <source>
        <dbReference type="SAM" id="MobiDB-lite"/>
    </source>
</evidence>
<feature type="region of interest" description="Disordered" evidence="1">
    <location>
        <begin position="1"/>
        <end position="22"/>
    </location>
</feature>
<feature type="transmembrane region" description="Helical" evidence="2">
    <location>
        <begin position="110"/>
        <end position="131"/>
    </location>
</feature>
<keyword evidence="2" id="KW-1133">Transmembrane helix</keyword>
<organism evidence="3 4">
    <name type="scientific">Diaphorobacter ruginosibacter</name>
    <dbReference type="NCBI Taxonomy" id="1715720"/>
    <lineage>
        <taxon>Bacteria</taxon>
        <taxon>Pseudomonadati</taxon>
        <taxon>Pseudomonadota</taxon>
        <taxon>Betaproteobacteria</taxon>
        <taxon>Burkholderiales</taxon>
        <taxon>Comamonadaceae</taxon>
        <taxon>Diaphorobacter</taxon>
    </lineage>
</organism>
<accession>A0A7G9RKM9</accession>
<dbReference type="InterPro" id="IPR018643">
    <property type="entry name" value="DUF2069_membrane"/>
</dbReference>
<feature type="transmembrane region" description="Helical" evidence="2">
    <location>
        <begin position="32"/>
        <end position="53"/>
    </location>
</feature>
<protein>
    <submittedName>
        <fullName evidence="3">DUF2069 domain-containing protein</fullName>
    </submittedName>
</protein>
<feature type="transmembrane region" description="Helical" evidence="2">
    <location>
        <begin position="84"/>
        <end position="104"/>
    </location>
</feature>
<dbReference type="Pfam" id="PF09842">
    <property type="entry name" value="DUF2069"/>
    <property type="match status" value="1"/>
</dbReference>
<keyword evidence="2" id="KW-0472">Membrane</keyword>
<dbReference type="Proteomes" id="UP000515811">
    <property type="component" value="Chromosome"/>
</dbReference>
<reference evidence="3 4" key="1">
    <citation type="submission" date="2020-08" db="EMBL/GenBank/DDBJ databases">
        <title>Genome sequence of Diaphorobacter ruginosibacter DSM 27467T.</title>
        <authorList>
            <person name="Hyun D.-W."/>
            <person name="Bae J.-W."/>
        </authorList>
    </citation>
    <scope>NUCLEOTIDE SEQUENCE [LARGE SCALE GENOMIC DNA]</scope>
    <source>
        <strain evidence="3 4">DSM 27467</strain>
    </source>
</reference>
<proteinExistence type="predicted"/>
<feature type="transmembrane region" description="Helical" evidence="2">
    <location>
        <begin position="59"/>
        <end position="77"/>
    </location>
</feature>
<keyword evidence="2" id="KW-0812">Transmembrane</keyword>
<dbReference type="EMBL" id="CP060714">
    <property type="protein sequence ID" value="QNN56154.1"/>
    <property type="molecule type" value="Genomic_DNA"/>
</dbReference>
<name>A0A7G9RKM9_9BURK</name>
<dbReference type="AlphaFoldDB" id="A0A7G9RKM9"/>
<keyword evidence="4" id="KW-1185">Reference proteome</keyword>
<dbReference type="RefSeq" id="WP_187596423.1">
    <property type="nucleotide sequence ID" value="NZ_CP060714.1"/>
</dbReference>
<gene>
    <name evidence="3" type="ORF">H9K76_16465</name>
</gene>
<dbReference type="KEGG" id="drg:H9K76_16465"/>